<feature type="region of interest" description="Disordered" evidence="5">
    <location>
        <begin position="195"/>
        <end position="241"/>
    </location>
</feature>
<feature type="compositionally biased region" description="Basic residues" evidence="5">
    <location>
        <begin position="231"/>
        <end position="241"/>
    </location>
</feature>
<dbReference type="Gene3D" id="3.30.390.80">
    <property type="entry name" value="DNA repair protein Rad52/59/22"/>
    <property type="match status" value="1"/>
</dbReference>
<protein>
    <recommendedName>
        <fullName evidence="8">RAD52 protein</fullName>
    </recommendedName>
</protein>
<dbReference type="Pfam" id="PF04098">
    <property type="entry name" value="Rad52_Rad22"/>
    <property type="match status" value="1"/>
</dbReference>
<dbReference type="GO" id="GO:0045002">
    <property type="term" value="P:double-strand break repair via single-strand annealing"/>
    <property type="evidence" value="ECO:0007669"/>
    <property type="project" value="TreeGrafter"/>
</dbReference>
<dbReference type="OrthoDB" id="206565at2759"/>
<dbReference type="GO" id="GO:0006312">
    <property type="term" value="P:mitotic recombination"/>
    <property type="evidence" value="ECO:0007669"/>
    <property type="project" value="TreeGrafter"/>
</dbReference>
<reference evidence="6" key="1">
    <citation type="submission" date="2021-12" db="EMBL/GenBank/DDBJ databases">
        <authorList>
            <person name="King R."/>
        </authorList>
    </citation>
    <scope>NUCLEOTIDE SEQUENCE</scope>
</reference>
<comment type="similarity">
    <text evidence="1">Belongs to the RAD52 family.</text>
</comment>
<dbReference type="GO" id="GO:0005634">
    <property type="term" value="C:nucleus"/>
    <property type="evidence" value="ECO:0007669"/>
    <property type="project" value="TreeGrafter"/>
</dbReference>
<evidence type="ECO:0000256" key="2">
    <source>
        <dbReference type="ARBA" id="ARBA00022763"/>
    </source>
</evidence>
<evidence type="ECO:0008006" key="8">
    <source>
        <dbReference type="Google" id="ProtNLM"/>
    </source>
</evidence>
<dbReference type="GO" id="GO:0000724">
    <property type="term" value="P:double-strand break repair via homologous recombination"/>
    <property type="evidence" value="ECO:0007669"/>
    <property type="project" value="TreeGrafter"/>
</dbReference>
<evidence type="ECO:0000256" key="1">
    <source>
        <dbReference type="ARBA" id="ARBA00006638"/>
    </source>
</evidence>
<dbReference type="InterPro" id="IPR007232">
    <property type="entry name" value="Rad52_Rad59_Rad22"/>
</dbReference>
<organism evidence="6 7">
    <name type="scientific">Chrysodeixis includens</name>
    <name type="common">Soybean looper</name>
    <name type="synonym">Pseudoplusia includens</name>
    <dbReference type="NCBI Taxonomy" id="689277"/>
    <lineage>
        <taxon>Eukaryota</taxon>
        <taxon>Metazoa</taxon>
        <taxon>Ecdysozoa</taxon>
        <taxon>Arthropoda</taxon>
        <taxon>Hexapoda</taxon>
        <taxon>Insecta</taxon>
        <taxon>Pterygota</taxon>
        <taxon>Neoptera</taxon>
        <taxon>Endopterygota</taxon>
        <taxon>Lepidoptera</taxon>
        <taxon>Glossata</taxon>
        <taxon>Ditrysia</taxon>
        <taxon>Noctuoidea</taxon>
        <taxon>Noctuidae</taxon>
        <taxon>Plusiinae</taxon>
        <taxon>Chrysodeixis</taxon>
    </lineage>
</organism>
<evidence type="ECO:0000313" key="7">
    <source>
        <dbReference type="Proteomes" id="UP001154114"/>
    </source>
</evidence>
<evidence type="ECO:0000256" key="3">
    <source>
        <dbReference type="ARBA" id="ARBA00023172"/>
    </source>
</evidence>
<dbReference type="EMBL" id="LR824021">
    <property type="protein sequence ID" value="CAD0202949.1"/>
    <property type="molecule type" value="Genomic_DNA"/>
</dbReference>
<evidence type="ECO:0000313" key="6">
    <source>
        <dbReference type="EMBL" id="CAD0202949.1"/>
    </source>
</evidence>
<evidence type="ECO:0000256" key="5">
    <source>
        <dbReference type="SAM" id="MobiDB-lite"/>
    </source>
</evidence>
<sequence length="241" mass="26317">MNSREFCSSTVLQPIICCCAVRCPQSAASANVNGRDRLTPDCTSVPDLLLSDDDHEQQQRRQQLINFGHAQWGFNNWSWSVSKQELDFVDFSNGKYCAGVVAFVSITVKSFDIHRENIGYATSIAHSKGFAIYKSRKCAVTNALRETLLSFGGSVANELTELLEVHRGDAPANEMLNENNQNVANKPCEPRNVTLERAARNESADSGSHPALRSPRPAPAAPAPLPAPASPRRRRGHATSG</sequence>
<dbReference type="PANTHER" id="PTHR12132">
    <property type="entry name" value="DNA REPAIR AND RECOMBINATION PROTEIN RAD52, RAD59"/>
    <property type="match status" value="1"/>
</dbReference>
<dbReference type="InterPro" id="IPR042525">
    <property type="entry name" value="Rad52_Rad59_Rad22_sf"/>
</dbReference>
<name>A0A9N8KWQ3_CHRIL</name>
<keyword evidence="7" id="KW-1185">Reference proteome</keyword>
<keyword evidence="3" id="KW-0233">DNA recombination</keyword>
<evidence type="ECO:0000256" key="4">
    <source>
        <dbReference type="ARBA" id="ARBA00023204"/>
    </source>
</evidence>
<feature type="compositionally biased region" description="Pro residues" evidence="5">
    <location>
        <begin position="216"/>
        <end position="229"/>
    </location>
</feature>
<dbReference type="SUPFAM" id="SSF54768">
    <property type="entry name" value="dsRNA-binding domain-like"/>
    <property type="match status" value="1"/>
</dbReference>
<proteinExistence type="inferred from homology"/>
<dbReference type="Proteomes" id="UP001154114">
    <property type="component" value="Chromosome 18"/>
</dbReference>
<accession>A0A9N8KWQ3</accession>
<dbReference type="PANTHER" id="PTHR12132:SF1">
    <property type="entry name" value="DNA REPAIR PROTEIN RAD52 HOMOLOG"/>
    <property type="match status" value="1"/>
</dbReference>
<dbReference type="AlphaFoldDB" id="A0A9N8KWQ3"/>
<gene>
    <name evidence="6" type="ORF">CINC_LOCUS4604</name>
</gene>
<keyword evidence="4" id="KW-0234">DNA repair</keyword>
<keyword evidence="2" id="KW-0227">DNA damage</keyword>
<dbReference type="InterPro" id="IPR041247">
    <property type="entry name" value="Rad52_fam"/>
</dbReference>